<protein>
    <submittedName>
        <fullName evidence="1">Molybdenum cofactor biosynthesis protein MoaE</fullName>
    </submittedName>
</protein>
<comment type="caution">
    <text evidence="1">The sequence shown here is derived from an EMBL/GenBank/DDBJ whole genome shotgun (WGS) entry which is preliminary data.</text>
</comment>
<dbReference type="Pfam" id="PF02391">
    <property type="entry name" value="MoaE"/>
    <property type="match status" value="1"/>
</dbReference>
<dbReference type="SUPFAM" id="SSF54690">
    <property type="entry name" value="Molybdopterin synthase subunit MoaE"/>
    <property type="match status" value="1"/>
</dbReference>
<organism evidence="1 2">
    <name type="scientific">Microbacterium kribbense</name>
    <dbReference type="NCBI Taxonomy" id="433645"/>
    <lineage>
        <taxon>Bacteria</taxon>
        <taxon>Bacillati</taxon>
        <taxon>Actinomycetota</taxon>
        <taxon>Actinomycetes</taxon>
        <taxon>Micrococcales</taxon>
        <taxon>Microbacteriaceae</taxon>
        <taxon>Microbacterium</taxon>
    </lineage>
</organism>
<gene>
    <name evidence="1" type="ORF">GCM10022240_18650</name>
</gene>
<sequence>MPGPIVTSDVIDIVTLRAGVVSESAGALVEFCGIVRNHDHGRDIRSLDYEAHPTAQQVIEQCCRDVSASTGLPVIAAHRIGPLQIGDVALYAAVAASHRKEAFDACEELVEKIKRNIPIWKRQYFPDGVSEWVGL</sequence>
<name>A0ABP7GK32_9MICO</name>
<dbReference type="RefSeq" id="WP_344782850.1">
    <property type="nucleotide sequence ID" value="NZ_BAABAF010000006.1"/>
</dbReference>
<reference evidence="2" key="1">
    <citation type="journal article" date="2019" name="Int. J. Syst. Evol. Microbiol.">
        <title>The Global Catalogue of Microorganisms (GCM) 10K type strain sequencing project: providing services to taxonomists for standard genome sequencing and annotation.</title>
        <authorList>
            <consortium name="The Broad Institute Genomics Platform"/>
            <consortium name="The Broad Institute Genome Sequencing Center for Infectious Disease"/>
            <person name="Wu L."/>
            <person name="Ma J."/>
        </authorList>
    </citation>
    <scope>NUCLEOTIDE SEQUENCE [LARGE SCALE GENOMIC DNA]</scope>
    <source>
        <strain evidence="2">JCM 16950</strain>
    </source>
</reference>
<proteinExistence type="predicted"/>
<keyword evidence="2" id="KW-1185">Reference proteome</keyword>
<dbReference type="Gene3D" id="3.90.1170.40">
    <property type="entry name" value="Molybdopterin biosynthesis MoaE subunit"/>
    <property type="match status" value="1"/>
</dbReference>
<dbReference type="InterPro" id="IPR003448">
    <property type="entry name" value="Mopterin_biosynth_MoaE"/>
</dbReference>
<dbReference type="EMBL" id="BAABAF010000006">
    <property type="protein sequence ID" value="GAA3766407.1"/>
    <property type="molecule type" value="Genomic_DNA"/>
</dbReference>
<dbReference type="Proteomes" id="UP001500540">
    <property type="component" value="Unassembled WGS sequence"/>
</dbReference>
<dbReference type="CDD" id="cd00756">
    <property type="entry name" value="MoaE"/>
    <property type="match status" value="1"/>
</dbReference>
<dbReference type="PANTHER" id="PTHR23404">
    <property type="entry name" value="MOLYBDOPTERIN SYNTHASE RELATED"/>
    <property type="match status" value="1"/>
</dbReference>
<dbReference type="InterPro" id="IPR036563">
    <property type="entry name" value="MoaE_sf"/>
</dbReference>
<accession>A0ABP7GK32</accession>
<evidence type="ECO:0000313" key="1">
    <source>
        <dbReference type="EMBL" id="GAA3766407.1"/>
    </source>
</evidence>
<evidence type="ECO:0000313" key="2">
    <source>
        <dbReference type="Proteomes" id="UP001500540"/>
    </source>
</evidence>